<dbReference type="AlphaFoldDB" id="Q2RX90"/>
<dbReference type="GO" id="GO:0043571">
    <property type="term" value="P:maintenance of CRISPR repeat elements"/>
    <property type="evidence" value="ECO:0007669"/>
    <property type="project" value="InterPro"/>
</dbReference>
<dbReference type="STRING" id="269796.Rru_A0450"/>
<protein>
    <submittedName>
        <fullName evidence="8">Uncharacterized protein predicted to be involved in DNA repair-like</fullName>
    </submittedName>
</protein>
<dbReference type="EMBL" id="CP000230">
    <property type="protein sequence ID" value="ABC21255.1"/>
    <property type="molecule type" value="Genomic_DNA"/>
</dbReference>
<dbReference type="InterPro" id="IPR042206">
    <property type="entry name" value="CRISPR-assoc_Cas1_C"/>
</dbReference>
<evidence type="ECO:0000313" key="9">
    <source>
        <dbReference type="Proteomes" id="UP000001929"/>
    </source>
</evidence>
<dbReference type="EnsemblBacteria" id="ABC21255">
    <property type="protein sequence ID" value="ABC21255"/>
    <property type="gene ID" value="Rru_A0450"/>
</dbReference>
<dbReference type="GO" id="GO:0046872">
    <property type="term" value="F:metal ion binding"/>
    <property type="evidence" value="ECO:0007669"/>
    <property type="project" value="UniProtKB-KW"/>
</dbReference>
<keyword evidence="2" id="KW-0479">Metal-binding</keyword>
<evidence type="ECO:0000256" key="1">
    <source>
        <dbReference type="ARBA" id="ARBA00022722"/>
    </source>
</evidence>
<evidence type="ECO:0000256" key="7">
    <source>
        <dbReference type="ARBA" id="ARBA00023125"/>
    </source>
</evidence>
<accession>Q2RX90</accession>
<evidence type="ECO:0000256" key="4">
    <source>
        <dbReference type="ARBA" id="ARBA00022801"/>
    </source>
</evidence>
<dbReference type="HOGENOM" id="CLU_1546433_0_0_5"/>
<keyword evidence="4" id="KW-0378">Hydrolase</keyword>
<sequence length="173" mass="18982">MAVIEIATRGTLVSVCDRVLSIGDTLIPADEIDLLIAQVPAVTLTGDALALLGREGIEVIVCDERRRPLATLTPICGRAVVSARLLRGQAAMTPRRRGALWRQIVRAKVMEQARVLEEIGGPAERLRRLAATIDIDDPANIEAQAARAYWPVLLERRAEKWVPLFRAIAALTY</sequence>
<reference evidence="8 9" key="1">
    <citation type="journal article" date="2011" name="Stand. Genomic Sci.">
        <title>Complete genome sequence of Rhodospirillum rubrum type strain (S1).</title>
        <authorList>
            <person name="Munk A.C."/>
            <person name="Copeland A."/>
            <person name="Lucas S."/>
            <person name="Lapidus A."/>
            <person name="Del Rio T.G."/>
            <person name="Barry K."/>
            <person name="Detter J.C."/>
            <person name="Hammon N."/>
            <person name="Israni S."/>
            <person name="Pitluck S."/>
            <person name="Brettin T."/>
            <person name="Bruce D."/>
            <person name="Han C."/>
            <person name="Tapia R."/>
            <person name="Gilna P."/>
            <person name="Schmutz J."/>
            <person name="Larimer F."/>
            <person name="Land M."/>
            <person name="Kyrpides N.C."/>
            <person name="Mavromatis K."/>
            <person name="Richardson P."/>
            <person name="Rohde M."/>
            <person name="Goker M."/>
            <person name="Klenk H.P."/>
            <person name="Zhang Y."/>
            <person name="Roberts G.P."/>
            <person name="Reslewic S."/>
            <person name="Schwartz D.C."/>
        </authorList>
    </citation>
    <scope>NUCLEOTIDE SEQUENCE [LARGE SCALE GENOMIC DNA]</scope>
    <source>
        <strain evidence="9">ATCC 11170 / ATH 1.1.1 / DSM 467 / LMG 4362 / NCIMB 8255 / S1</strain>
    </source>
</reference>
<dbReference type="InterPro" id="IPR002729">
    <property type="entry name" value="CRISPR-assoc_Cas1"/>
</dbReference>
<dbReference type="Proteomes" id="UP000001929">
    <property type="component" value="Chromosome"/>
</dbReference>
<keyword evidence="6" id="KW-0051">Antiviral defense</keyword>
<keyword evidence="5" id="KW-0460">Magnesium</keyword>
<dbReference type="eggNOG" id="COG1518">
    <property type="taxonomic scope" value="Bacteria"/>
</dbReference>
<evidence type="ECO:0000256" key="3">
    <source>
        <dbReference type="ARBA" id="ARBA00022759"/>
    </source>
</evidence>
<keyword evidence="9" id="KW-1185">Reference proteome</keyword>
<dbReference type="Gene3D" id="1.20.120.920">
    <property type="entry name" value="CRISPR-associated endonuclease Cas1, C-terminal domain"/>
    <property type="match status" value="1"/>
</dbReference>
<evidence type="ECO:0000256" key="6">
    <source>
        <dbReference type="ARBA" id="ARBA00023118"/>
    </source>
</evidence>
<dbReference type="PhylomeDB" id="Q2RX90"/>
<dbReference type="GO" id="GO:0051607">
    <property type="term" value="P:defense response to virus"/>
    <property type="evidence" value="ECO:0007669"/>
    <property type="project" value="UniProtKB-KW"/>
</dbReference>
<proteinExistence type="predicted"/>
<dbReference type="Pfam" id="PF01867">
    <property type="entry name" value="Cas_Cas1"/>
    <property type="match status" value="1"/>
</dbReference>
<evidence type="ECO:0000256" key="5">
    <source>
        <dbReference type="ARBA" id="ARBA00022842"/>
    </source>
</evidence>
<keyword evidence="3" id="KW-0255">Endonuclease</keyword>
<dbReference type="GO" id="GO:0004519">
    <property type="term" value="F:endonuclease activity"/>
    <property type="evidence" value="ECO:0007669"/>
    <property type="project" value="UniProtKB-KW"/>
</dbReference>
<keyword evidence="7" id="KW-0238">DNA-binding</keyword>
<dbReference type="PATRIC" id="fig|269796.9.peg.506"/>
<evidence type="ECO:0000256" key="2">
    <source>
        <dbReference type="ARBA" id="ARBA00022723"/>
    </source>
</evidence>
<dbReference type="GO" id="GO:0003677">
    <property type="term" value="F:DNA binding"/>
    <property type="evidence" value="ECO:0007669"/>
    <property type="project" value="UniProtKB-KW"/>
</dbReference>
<dbReference type="KEGG" id="rru:Rru_A0450"/>
<organism evidence="8 9">
    <name type="scientific">Rhodospirillum rubrum (strain ATCC 11170 / ATH 1.1.1 / DSM 467 / LMG 4362 / NCIMB 8255 / S1)</name>
    <dbReference type="NCBI Taxonomy" id="269796"/>
    <lineage>
        <taxon>Bacteria</taxon>
        <taxon>Pseudomonadati</taxon>
        <taxon>Pseudomonadota</taxon>
        <taxon>Alphaproteobacteria</taxon>
        <taxon>Rhodospirillales</taxon>
        <taxon>Rhodospirillaceae</taxon>
        <taxon>Rhodospirillum</taxon>
    </lineage>
</organism>
<gene>
    <name evidence="8" type="ordered locus">Rru_A0450</name>
</gene>
<keyword evidence="1" id="KW-0540">Nuclease</keyword>
<name>Q2RX90_RHORT</name>
<dbReference type="GO" id="GO:0016787">
    <property type="term" value="F:hydrolase activity"/>
    <property type="evidence" value="ECO:0007669"/>
    <property type="project" value="UniProtKB-KW"/>
</dbReference>
<evidence type="ECO:0000313" key="8">
    <source>
        <dbReference type="EMBL" id="ABC21255.1"/>
    </source>
</evidence>